<dbReference type="PANTHER" id="PTHR24567:SF74">
    <property type="entry name" value="HTH-TYPE TRANSCRIPTIONAL REGULATOR ARCR"/>
    <property type="match status" value="1"/>
</dbReference>
<dbReference type="GO" id="GO:0005829">
    <property type="term" value="C:cytosol"/>
    <property type="evidence" value="ECO:0007669"/>
    <property type="project" value="TreeGrafter"/>
</dbReference>
<dbReference type="AlphaFoldDB" id="A0A177LVC0"/>
<dbReference type="RefSeq" id="WP_064008224.1">
    <property type="nucleotide sequence ID" value="NZ_LUUG01000061.1"/>
</dbReference>
<dbReference type="InterPro" id="IPR050397">
    <property type="entry name" value="Env_Response_Regulators"/>
</dbReference>
<evidence type="ECO:0000313" key="6">
    <source>
        <dbReference type="EMBL" id="OAH97427.1"/>
    </source>
</evidence>
<dbReference type="InterPro" id="IPR014710">
    <property type="entry name" value="RmlC-like_jellyroll"/>
</dbReference>
<evidence type="ECO:0000256" key="3">
    <source>
        <dbReference type="ARBA" id="ARBA00023163"/>
    </source>
</evidence>
<dbReference type="OrthoDB" id="8969464at2"/>
<evidence type="ECO:0000256" key="4">
    <source>
        <dbReference type="SAM" id="MobiDB-lite"/>
    </source>
</evidence>
<accession>A0A177LVC0</accession>
<keyword evidence="3" id="KW-0804">Transcription</keyword>
<feature type="region of interest" description="Disordered" evidence="4">
    <location>
        <begin position="248"/>
        <end position="277"/>
    </location>
</feature>
<evidence type="ECO:0000313" key="7">
    <source>
        <dbReference type="EMBL" id="OAI05891.1"/>
    </source>
</evidence>
<sequence>MTKINSPSQNLLLGALPAETYERLLPDLELIQMSCGEVIYEPGSELRYAYFPTTSVVSNVYIVEDGTSSELAIVGNEGFIGLGLFTGGLTMPHQAVISRSGYGYRLRRQLFIKEFESGDGSSTDKSLFQLLLRYIQALMTQIAQTAACNRHHSIYQQLCRWLLLNLDRYSSNEMLVTHDHIANMLGVRRESITDATGKLQKKGLISCSRGHLSVLNRAALEEQACECYQVIKVEFDRLIPISAEAPDNLSESVSVPGVSDKTSKHPLDTLNLNKSIS</sequence>
<evidence type="ECO:0000256" key="1">
    <source>
        <dbReference type="ARBA" id="ARBA00023015"/>
    </source>
</evidence>
<dbReference type="Pfam" id="PF13545">
    <property type="entry name" value="HTH_Crp_2"/>
    <property type="match status" value="1"/>
</dbReference>
<dbReference type="Gene3D" id="2.60.120.10">
    <property type="entry name" value="Jelly Rolls"/>
    <property type="match status" value="1"/>
</dbReference>
<comment type="caution">
    <text evidence="6">The sequence shown here is derived from an EMBL/GenBank/DDBJ whole genome shotgun (WGS) entry which is preliminary data.</text>
</comment>
<dbReference type="PANTHER" id="PTHR24567">
    <property type="entry name" value="CRP FAMILY TRANSCRIPTIONAL REGULATORY PROTEIN"/>
    <property type="match status" value="1"/>
</dbReference>
<dbReference type="GO" id="GO:0003677">
    <property type="term" value="F:DNA binding"/>
    <property type="evidence" value="ECO:0007669"/>
    <property type="project" value="UniProtKB-KW"/>
</dbReference>
<protein>
    <submittedName>
        <fullName evidence="6">Crp/Fnr family transcriptional regulator</fullName>
    </submittedName>
</protein>
<feature type="domain" description="HTH crp-type" evidence="5">
    <location>
        <begin position="170"/>
        <end position="216"/>
    </location>
</feature>
<proteinExistence type="predicted"/>
<keyword evidence="1" id="KW-0805">Transcription regulation</keyword>
<dbReference type="SUPFAM" id="SSF51206">
    <property type="entry name" value="cAMP-binding domain-like"/>
    <property type="match status" value="1"/>
</dbReference>
<dbReference type="SUPFAM" id="SSF46785">
    <property type="entry name" value="Winged helix' DNA-binding domain"/>
    <property type="match status" value="1"/>
</dbReference>
<dbReference type="GO" id="GO:0003700">
    <property type="term" value="F:DNA-binding transcription factor activity"/>
    <property type="evidence" value="ECO:0007669"/>
    <property type="project" value="TreeGrafter"/>
</dbReference>
<keyword evidence="2" id="KW-0238">DNA-binding</keyword>
<dbReference type="InterPro" id="IPR012318">
    <property type="entry name" value="HTH_CRP"/>
</dbReference>
<name>A0A177LVC0_METMH</name>
<gene>
    <name evidence="7" type="ORF">A1332_12205</name>
    <name evidence="6" type="ORF">A1353_22805</name>
</gene>
<dbReference type="SMART" id="SM00419">
    <property type="entry name" value="HTH_CRP"/>
    <property type="match status" value="1"/>
</dbReference>
<dbReference type="InterPro" id="IPR018490">
    <property type="entry name" value="cNMP-bd_dom_sf"/>
</dbReference>
<evidence type="ECO:0000259" key="5">
    <source>
        <dbReference type="SMART" id="SM00419"/>
    </source>
</evidence>
<dbReference type="InterPro" id="IPR036390">
    <property type="entry name" value="WH_DNA-bd_sf"/>
</dbReference>
<evidence type="ECO:0000256" key="2">
    <source>
        <dbReference type="ARBA" id="ARBA00023125"/>
    </source>
</evidence>
<dbReference type="EMBL" id="LUUG01000061">
    <property type="protein sequence ID" value="OAI05891.1"/>
    <property type="molecule type" value="Genomic_DNA"/>
</dbReference>
<evidence type="ECO:0000313" key="8">
    <source>
        <dbReference type="Proteomes" id="UP000077763"/>
    </source>
</evidence>
<evidence type="ECO:0000313" key="9">
    <source>
        <dbReference type="Proteomes" id="UP000078090"/>
    </source>
</evidence>
<reference evidence="8 9" key="1">
    <citation type="submission" date="2016-03" db="EMBL/GenBank/DDBJ databases">
        <authorList>
            <person name="Ploux O."/>
        </authorList>
    </citation>
    <scope>NUCLEOTIDE SEQUENCE [LARGE SCALE GENOMIC DNA]</scope>
    <source>
        <strain evidence="7 9">R-45363</strain>
        <strain evidence="6 8">R-45371</strain>
    </source>
</reference>
<dbReference type="Proteomes" id="UP000078090">
    <property type="component" value="Unassembled WGS sequence"/>
</dbReference>
<dbReference type="Proteomes" id="UP000077763">
    <property type="component" value="Unassembled WGS sequence"/>
</dbReference>
<dbReference type="EMBL" id="LUUH01000100">
    <property type="protein sequence ID" value="OAH97427.1"/>
    <property type="molecule type" value="Genomic_DNA"/>
</dbReference>
<organism evidence="6 8">
    <name type="scientific">Methylomonas methanica</name>
    <dbReference type="NCBI Taxonomy" id="421"/>
    <lineage>
        <taxon>Bacteria</taxon>
        <taxon>Pseudomonadati</taxon>
        <taxon>Pseudomonadota</taxon>
        <taxon>Gammaproteobacteria</taxon>
        <taxon>Methylococcales</taxon>
        <taxon>Methylococcaceae</taxon>
        <taxon>Methylomonas</taxon>
    </lineage>
</organism>